<dbReference type="Pfam" id="PF02195">
    <property type="entry name" value="ParB_N"/>
    <property type="match status" value="1"/>
</dbReference>
<dbReference type="InterPro" id="IPR003115">
    <property type="entry name" value="ParB_N"/>
</dbReference>
<comment type="caution">
    <text evidence="2">The sequence shown here is derived from an EMBL/GenBank/DDBJ whole genome shotgun (WGS) entry which is preliminary data.</text>
</comment>
<dbReference type="PANTHER" id="PTHR33375:SF1">
    <property type="entry name" value="CHROMOSOME-PARTITIONING PROTEIN PARB-RELATED"/>
    <property type="match status" value="1"/>
</dbReference>
<evidence type="ECO:0000313" key="2">
    <source>
        <dbReference type="EMBL" id="PNV74304.1"/>
    </source>
</evidence>
<dbReference type="Gene3D" id="1.10.260.40">
    <property type="entry name" value="lambda repressor-like DNA-binding domains"/>
    <property type="match status" value="1"/>
</dbReference>
<dbReference type="PROSITE" id="PS50943">
    <property type="entry name" value="HTH_CROC1"/>
    <property type="match status" value="1"/>
</dbReference>
<dbReference type="CDD" id="cd00093">
    <property type="entry name" value="HTH_XRE"/>
    <property type="match status" value="1"/>
</dbReference>
<evidence type="ECO:0000259" key="1">
    <source>
        <dbReference type="PROSITE" id="PS50943"/>
    </source>
</evidence>
<dbReference type="Pfam" id="PF13560">
    <property type="entry name" value="HTH_31"/>
    <property type="match status" value="1"/>
</dbReference>
<organism evidence="2 3">
    <name type="scientific">Leptospira inadai serovar Lyme</name>
    <dbReference type="NCBI Taxonomy" id="293084"/>
    <lineage>
        <taxon>Bacteria</taxon>
        <taxon>Pseudomonadati</taxon>
        <taxon>Spirochaetota</taxon>
        <taxon>Spirochaetia</taxon>
        <taxon>Leptospirales</taxon>
        <taxon>Leptospiraceae</taxon>
        <taxon>Leptospira</taxon>
    </lineage>
</organism>
<dbReference type="Proteomes" id="UP000094669">
    <property type="component" value="Unassembled WGS sequence"/>
</dbReference>
<name>A0ABX4YGB7_9LEPT</name>
<dbReference type="InterPro" id="IPR036086">
    <property type="entry name" value="ParB/Sulfiredoxin_sf"/>
</dbReference>
<keyword evidence="3" id="KW-1185">Reference proteome</keyword>
<dbReference type="SMART" id="SM00470">
    <property type="entry name" value="ParB"/>
    <property type="match status" value="1"/>
</dbReference>
<dbReference type="InterPro" id="IPR001387">
    <property type="entry name" value="Cro/C1-type_HTH"/>
</dbReference>
<dbReference type="SUPFAM" id="SSF47413">
    <property type="entry name" value="lambda repressor-like DNA-binding domains"/>
    <property type="match status" value="1"/>
</dbReference>
<accession>A0ABX4YGB7</accession>
<dbReference type="InterPro" id="IPR050336">
    <property type="entry name" value="Chromosome_partition/occlusion"/>
</dbReference>
<dbReference type="EMBL" id="MCRM02000015">
    <property type="protein sequence ID" value="PNV74304.1"/>
    <property type="molecule type" value="Genomic_DNA"/>
</dbReference>
<dbReference type="Gene3D" id="3.90.1530.10">
    <property type="entry name" value="Conserved hypothetical protein from pyrococcus furiosus pfu- 392566-001, ParB domain"/>
    <property type="match status" value="1"/>
</dbReference>
<dbReference type="PANTHER" id="PTHR33375">
    <property type="entry name" value="CHROMOSOME-PARTITIONING PROTEIN PARB-RELATED"/>
    <property type="match status" value="1"/>
</dbReference>
<dbReference type="InterPro" id="IPR010982">
    <property type="entry name" value="Lambda_DNA-bd_dom_sf"/>
</dbReference>
<dbReference type="SMART" id="SM00530">
    <property type="entry name" value="HTH_XRE"/>
    <property type="match status" value="1"/>
</dbReference>
<evidence type="ECO:0000313" key="3">
    <source>
        <dbReference type="Proteomes" id="UP000094669"/>
    </source>
</evidence>
<reference evidence="2" key="1">
    <citation type="submission" date="2018-01" db="EMBL/GenBank/DDBJ databases">
        <title>Genomic characterization of Leptospira inadai serogroup Lyme isolated from captured rat in Brazil and comparative analysis with human reference strain.</title>
        <authorList>
            <person name="Moreno L.Z."/>
            <person name="Loureiro A.P."/>
            <person name="Miraglia F."/>
            <person name="Kremer F.S."/>
            <person name="Eslabao M.R."/>
            <person name="Dellagostin O.A."/>
            <person name="Lilenbaum W."/>
            <person name="Moreno A.M."/>
        </authorList>
    </citation>
    <scope>NUCLEOTIDE SEQUENCE [LARGE SCALE GENOMIC DNA]</scope>
    <source>
        <strain evidence="2">M34/99</strain>
    </source>
</reference>
<dbReference type="RefSeq" id="WP_010420308.1">
    <property type="nucleotide sequence ID" value="NZ_MCRM02000015.1"/>
</dbReference>
<sequence length="317" mass="37023">MLLETNSKLKIKENNIKRAVLIPLSKLKFHENNHALFQKRTESYLNLLTENIQKFGLLTPITVKEIEGGFYKILGGENRTIAVSRLNWIEIPAYIENPPSQKAETARMIYLNYDSRPRPFSERVNAYSHYCPGFFQARKYSDKSLREISKETSIPFSTLKKDLKRIRSGTVSQEITQERLIKIWEKKKILHLRVNFIDTGHGEFIIHISGKNINYEFGPDKFKTVLRQAVEAGESDHFSKEYRPENQERAKEIRDLRKRAGLTQSKMARKVELSQSYYAELETGKYRCSESQYKAIYTACIEAMDEDIEELKLKKII</sequence>
<proteinExistence type="predicted"/>
<protein>
    <submittedName>
        <fullName evidence="2">Helix-turn-helix domain-containing protein</fullName>
    </submittedName>
</protein>
<dbReference type="SUPFAM" id="SSF110849">
    <property type="entry name" value="ParB/Sulfiredoxin"/>
    <property type="match status" value="1"/>
</dbReference>
<gene>
    <name evidence="2" type="ORF">BES34_014050</name>
</gene>
<feature type="domain" description="HTH cro/C1-type" evidence="1">
    <location>
        <begin position="253"/>
        <end position="287"/>
    </location>
</feature>